<dbReference type="InterPro" id="IPR000742">
    <property type="entry name" value="EGF"/>
</dbReference>
<evidence type="ECO:0000313" key="3">
    <source>
        <dbReference type="Proteomes" id="UP000749559"/>
    </source>
</evidence>
<gene>
    <name evidence="2" type="ORF">OFUS_LOCUS9045</name>
</gene>
<organism evidence="2 3">
    <name type="scientific">Owenia fusiformis</name>
    <name type="common">Polychaete worm</name>
    <dbReference type="NCBI Taxonomy" id="6347"/>
    <lineage>
        <taxon>Eukaryota</taxon>
        <taxon>Metazoa</taxon>
        <taxon>Spiralia</taxon>
        <taxon>Lophotrochozoa</taxon>
        <taxon>Annelida</taxon>
        <taxon>Polychaeta</taxon>
        <taxon>Sedentaria</taxon>
        <taxon>Canalipalpata</taxon>
        <taxon>Sabellida</taxon>
        <taxon>Oweniida</taxon>
        <taxon>Oweniidae</taxon>
        <taxon>Owenia</taxon>
    </lineage>
</organism>
<dbReference type="InterPro" id="IPR002181">
    <property type="entry name" value="Fibrinogen_a/b/g_C_dom"/>
</dbReference>
<evidence type="ECO:0000259" key="1">
    <source>
        <dbReference type="PROSITE" id="PS51406"/>
    </source>
</evidence>
<keyword evidence="3" id="KW-1185">Reference proteome</keyword>
<proteinExistence type="predicted"/>
<reference evidence="2" key="1">
    <citation type="submission" date="2022-03" db="EMBL/GenBank/DDBJ databases">
        <authorList>
            <person name="Martin C."/>
        </authorList>
    </citation>
    <scope>NUCLEOTIDE SEQUENCE</scope>
</reference>
<sequence length="395" mass="44310">MSSSINNDFSISETIIYETASDLINQHHNPEMMFFELVNLILIPGVFIQVFECHQLFEKISGASRNNTVRAIERKYASQCSLDCVLANGGCKSYNVKYFNNGNVMCEINGASLSSEPNLNTPGVDHFTKYLNCQNGATKSPGKCHCVAGYYGDECQHIVKDCEEVVTILGDPNSMYLTHPPGVPTPIQVRCTDKWTMIYRKRSKLGHDPDIYTDWEGYKRGYFTAEFGQFLGLEVFHQITSHTDYQVKIIVNPQNDLFATDYVYTYDSIYVANETEKYKLTLGSMVDFTCLGNTCDTDPDIAIASTIDPAQAWRGMKFTTTDSDNDMSATLNCADELEGGGWWYNDCTQCDIRADAVAPPSPGLQRLCMPEMLYKQCSKSYCMTTGMDVLIKPIN</sequence>
<dbReference type="PANTHER" id="PTHR19143">
    <property type="entry name" value="FIBRINOGEN/TENASCIN/ANGIOPOEITIN"/>
    <property type="match status" value="1"/>
</dbReference>
<dbReference type="PANTHER" id="PTHR19143:SF424">
    <property type="entry name" value="FIBRINOGEN C-TERMINAL DOMAIN-CONTAINING PROTEIN"/>
    <property type="match status" value="1"/>
</dbReference>
<protein>
    <recommendedName>
        <fullName evidence="1">Fibrinogen C-terminal domain-containing protein</fullName>
    </recommendedName>
</protein>
<dbReference type="SUPFAM" id="SSF56496">
    <property type="entry name" value="Fibrinogen C-terminal domain-like"/>
    <property type="match status" value="1"/>
</dbReference>
<dbReference type="PROSITE" id="PS01186">
    <property type="entry name" value="EGF_2"/>
    <property type="match status" value="1"/>
</dbReference>
<dbReference type="PROSITE" id="PS51406">
    <property type="entry name" value="FIBRINOGEN_C_2"/>
    <property type="match status" value="1"/>
</dbReference>
<comment type="caution">
    <text evidence="2">The sequence shown here is derived from an EMBL/GenBank/DDBJ whole genome shotgun (WGS) entry which is preliminary data.</text>
</comment>
<dbReference type="Proteomes" id="UP000749559">
    <property type="component" value="Unassembled WGS sequence"/>
</dbReference>
<dbReference type="InterPro" id="IPR014716">
    <property type="entry name" value="Fibrinogen_a/b/g_C_1"/>
</dbReference>
<dbReference type="Gene3D" id="4.10.530.10">
    <property type="entry name" value="Gamma-fibrinogen Carboxyl Terminal Fragment, domain 2"/>
    <property type="match status" value="1"/>
</dbReference>
<dbReference type="Gene3D" id="3.90.215.10">
    <property type="entry name" value="Gamma Fibrinogen, chain A, domain 1"/>
    <property type="match status" value="1"/>
</dbReference>
<dbReference type="Pfam" id="PF00147">
    <property type="entry name" value="Fibrinogen_C"/>
    <property type="match status" value="1"/>
</dbReference>
<accession>A0A8S4NLZ5</accession>
<dbReference type="OrthoDB" id="6067218at2759"/>
<dbReference type="AlphaFoldDB" id="A0A8S4NLZ5"/>
<feature type="domain" description="Fibrinogen C-terminal" evidence="1">
    <location>
        <begin position="153"/>
        <end position="347"/>
    </location>
</feature>
<name>A0A8S4NLZ5_OWEFU</name>
<dbReference type="SMART" id="SM00186">
    <property type="entry name" value="FBG"/>
    <property type="match status" value="1"/>
</dbReference>
<dbReference type="GO" id="GO:0005615">
    <property type="term" value="C:extracellular space"/>
    <property type="evidence" value="ECO:0007669"/>
    <property type="project" value="TreeGrafter"/>
</dbReference>
<dbReference type="InterPro" id="IPR036056">
    <property type="entry name" value="Fibrinogen-like_C"/>
</dbReference>
<evidence type="ECO:0000313" key="2">
    <source>
        <dbReference type="EMBL" id="CAH1782618.1"/>
    </source>
</evidence>
<dbReference type="InterPro" id="IPR050373">
    <property type="entry name" value="Fibrinogen_C-term_domain"/>
</dbReference>
<dbReference type="EMBL" id="CAIIXF020000005">
    <property type="protein sequence ID" value="CAH1782618.1"/>
    <property type="molecule type" value="Genomic_DNA"/>
</dbReference>